<dbReference type="InterPro" id="IPR050796">
    <property type="entry name" value="SCF_F-box_component"/>
</dbReference>
<feature type="compositionally biased region" description="Basic and acidic residues" evidence="1">
    <location>
        <begin position="307"/>
        <end position="324"/>
    </location>
</feature>
<dbReference type="InterPro" id="IPR006527">
    <property type="entry name" value="F-box-assoc_dom_typ1"/>
</dbReference>
<gene>
    <name evidence="3" type="ORF">POM88_034255</name>
</gene>
<dbReference type="EMBL" id="JAUIZM010000008">
    <property type="protein sequence ID" value="KAK1368163.1"/>
    <property type="molecule type" value="Genomic_DNA"/>
</dbReference>
<protein>
    <submittedName>
        <fullName evidence="3">F-box domain-containing protein</fullName>
    </submittedName>
</protein>
<sequence>MERWMSTITRNAPGDRCERLAELSIVFGTEETSKKNDLSAILVVLYIINGYGGKFYLADFESLEGGGDDDAVAVPVDGPLKTLLSGAEFFGAANGLVCLAKNQMNELLILNPSTRKAREIPTAPADFPRSFDCSEIGLCGFGYDHVNDDYKIVKIAECNVKFHGIMVIVYSLKTNSWKRIQNVPASDTQFLGDRGVFANGALHWFTIKGVMDFSNIVSFDLGLEQFKEIPFPPNGTSGRSLVPVEESLGVLYKYSSRVDVWLMNNSGVGNLWTKALSLKQAGPLGSFSFARPVAFSKSRKNVLLEVTEDKKDKPLQKPPHDKQGKKQQKKRSALATVGKLIFIFSLEQKGAAGVIDTLMFLASFKVGILSSQTKICIH</sequence>
<feature type="region of interest" description="Disordered" evidence="1">
    <location>
        <begin position="307"/>
        <end position="330"/>
    </location>
</feature>
<proteinExistence type="predicted"/>
<dbReference type="InterPro" id="IPR017451">
    <property type="entry name" value="F-box-assoc_interact_dom"/>
</dbReference>
<dbReference type="Pfam" id="PF07734">
    <property type="entry name" value="FBA_1"/>
    <property type="match status" value="1"/>
</dbReference>
<organism evidence="3 4">
    <name type="scientific">Heracleum sosnowskyi</name>
    <dbReference type="NCBI Taxonomy" id="360622"/>
    <lineage>
        <taxon>Eukaryota</taxon>
        <taxon>Viridiplantae</taxon>
        <taxon>Streptophyta</taxon>
        <taxon>Embryophyta</taxon>
        <taxon>Tracheophyta</taxon>
        <taxon>Spermatophyta</taxon>
        <taxon>Magnoliopsida</taxon>
        <taxon>eudicotyledons</taxon>
        <taxon>Gunneridae</taxon>
        <taxon>Pentapetalae</taxon>
        <taxon>asterids</taxon>
        <taxon>campanulids</taxon>
        <taxon>Apiales</taxon>
        <taxon>Apiaceae</taxon>
        <taxon>Apioideae</taxon>
        <taxon>apioid superclade</taxon>
        <taxon>Tordylieae</taxon>
        <taxon>Tordyliinae</taxon>
        <taxon>Heracleum</taxon>
    </lineage>
</organism>
<dbReference type="AlphaFoldDB" id="A0AAD8MDE7"/>
<evidence type="ECO:0000256" key="1">
    <source>
        <dbReference type="SAM" id="MobiDB-lite"/>
    </source>
</evidence>
<name>A0AAD8MDE7_9APIA</name>
<evidence type="ECO:0000313" key="3">
    <source>
        <dbReference type="EMBL" id="KAK1368163.1"/>
    </source>
</evidence>
<dbReference type="PANTHER" id="PTHR31672">
    <property type="entry name" value="BNACNNG10540D PROTEIN"/>
    <property type="match status" value="1"/>
</dbReference>
<dbReference type="NCBIfam" id="TIGR01640">
    <property type="entry name" value="F_box_assoc_1"/>
    <property type="match status" value="1"/>
</dbReference>
<comment type="caution">
    <text evidence="3">The sequence shown here is derived from an EMBL/GenBank/DDBJ whole genome shotgun (WGS) entry which is preliminary data.</text>
</comment>
<dbReference type="PANTHER" id="PTHR31672:SF13">
    <property type="entry name" value="F-BOX PROTEIN CPR30-LIKE"/>
    <property type="match status" value="1"/>
</dbReference>
<evidence type="ECO:0000313" key="4">
    <source>
        <dbReference type="Proteomes" id="UP001237642"/>
    </source>
</evidence>
<reference evidence="3" key="1">
    <citation type="submission" date="2023-02" db="EMBL/GenBank/DDBJ databases">
        <title>Genome of toxic invasive species Heracleum sosnowskyi carries increased number of genes despite the absence of recent whole-genome duplications.</title>
        <authorList>
            <person name="Schelkunov M."/>
            <person name="Shtratnikova V."/>
            <person name="Makarenko M."/>
            <person name="Klepikova A."/>
            <person name="Omelchenko D."/>
            <person name="Novikova G."/>
            <person name="Obukhova E."/>
            <person name="Bogdanov V."/>
            <person name="Penin A."/>
            <person name="Logacheva M."/>
        </authorList>
    </citation>
    <scope>NUCLEOTIDE SEQUENCE</scope>
    <source>
        <strain evidence="3">Hsosn_3</strain>
        <tissue evidence="3">Leaf</tissue>
    </source>
</reference>
<accession>A0AAD8MDE7</accession>
<reference evidence="3" key="2">
    <citation type="submission" date="2023-05" db="EMBL/GenBank/DDBJ databases">
        <authorList>
            <person name="Schelkunov M.I."/>
        </authorList>
    </citation>
    <scope>NUCLEOTIDE SEQUENCE</scope>
    <source>
        <strain evidence="3">Hsosn_3</strain>
        <tissue evidence="3">Leaf</tissue>
    </source>
</reference>
<keyword evidence="4" id="KW-1185">Reference proteome</keyword>
<dbReference type="Proteomes" id="UP001237642">
    <property type="component" value="Unassembled WGS sequence"/>
</dbReference>
<evidence type="ECO:0000259" key="2">
    <source>
        <dbReference type="Pfam" id="PF07734"/>
    </source>
</evidence>
<feature type="domain" description="F-box associated beta-propeller type 1" evidence="2">
    <location>
        <begin position="93"/>
        <end position="313"/>
    </location>
</feature>